<dbReference type="Proteomes" id="UP000258309">
    <property type="component" value="Unassembled WGS sequence"/>
</dbReference>
<keyword evidence="3" id="KW-1185">Reference proteome</keyword>
<evidence type="ECO:0000313" key="3">
    <source>
        <dbReference type="Proteomes" id="UP000258309"/>
    </source>
</evidence>
<accession>A0A3E2HQT8</accession>
<evidence type="ECO:0000313" key="2">
    <source>
        <dbReference type="EMBL" id="RFU35728.1"/>
    </source>
</evidence>
<dbReference type="GO" id="GO:0004672">
    <property type="term" value="F:protein kinase activity"/>
    <property type="evidence" value="ECO:0007669"/>
    <property type="project" value="InterPro"/>
</dbReference>
<comment type="caution">
    <text evidence="2">The sequence shown here is derived from an EMBL/GenBank/DDBJ whole genome shotgun (WGS) entry which is preliminary data.</text>
</comment>
<feature type="non-terminal residue" evidence="2">
    <location>
        <position position="1"/>
    </location>
</feature>
<dbReference type="SUPFAM" id="SSF56112">
    <property type="entry name" value="Protein kinase-like (PK-like)"/>
    <property type="match status" value="1"/>
</dbReference>
<dbReference type="STRING" id="5539.A0A3E2HQT8"/>
<sequence length="203" mass="23689">MTHDTDFGESWQPSLMARYKTHAPDLFHPPEVMFAKKQERPISFPSYVWTSGCTIYALFAKRDIFECFRSDSDDVLVENISMLGKPPQKWWDLWDAKYDFLNKNGEWDARPTRSCANEFTRLPARVDYIAEDREGSMTDEELGDLLEPFESMFRFLPEDRMSITEIANGPWMKKWGLPAFQAVQQAKNESDSASEICRRPTKH</sequence>
<dbReference type="OMA" id="CELDEME"/>
<dbReference type="EMBL" id="NCSJ02000005">
    <property type="protein sequence ID" value="RFU35728.1"/>
    <property type="molecule type" value="Genomic_DNA"/>
</dbReference>
<organism evidence="2 3">
    <name type="scientific">Scytalidium lignicola</name>
    <name type="common">Hyphomycete</name>
    <dbReference type="NCBI Taxonomy" id="5539"/>
    <lineage>
        <taxon>Eukaryota</taxon>
        <taxon>Fungi</taxon>
        <taxon>Dikarya</taxon>
        <taxon>Ascomycota</taxon>
        <taxon>Pezizomycotina</taxon>
        <taxon>Leotiomycetes</taxon>
        <taxon>Leotiomycetes incertae sedis</taxon>
        <taxon>Scytalidium</taxon>
    </lineage>
</organism>
<dbReference type="InterPro" id="IPR011009">
    <property type="entry name" value="Kinase-like_dom_sf"/>
</dbReference>
<dbReference type="PROSITE" id="PS50011">
    <property type="entry name" value="PROTEIN_KINASE_DOM"/>
    <property type="match status" value="1"/>
</dbReference>
<reference evidence="2 3" key="1">
    <citation type="submission" date="2018-05" db="EMBL/GenBank/DDBJ databases">
        <title>Draft genome sequence of Scytalidium lignicola DSM 105466, a ubiquitous saprotrophic fungus.</title>
        <authorList>
            <person name="Buettner E."/>
            <person name="Gebauer A.M."/>
            <person name="Hofrichter M."/>
            <person name="Liers C."/>
            <person name="Kellner H."/>
        </authorList>
    </citation>
    <scope>NUCLEOTIDE SEQUENCE [LARGE SCALE GENOMIC DNA]</scope>
    <source>
        <strain evidence="2 3">DSM 105466</strain>
    </source>
</reference>
<name>A0A3E2HQT8_SCYLI</name>
<feature type="non-terminal residue" evidence="2">
    <location>
        <position position="203"/>
    </location>
</feature>
<protein>
    <recommendedName>
        <fullName evidence="1">Protein kinase domain-containing protein</fullName>
    </recommendedName>
</protein>
<dbReference type="OrthoDB" id="5979581at2759"/>
<dbReference type="Gene3D" id="1.10.510.10">
    <property type="entry name" value="Transferase(Phosphotransferase) domain 1"/>
    <property type="match status" value="1"/>
</dbReference>
<dbReference type="GO" id="GO:0005524">
    <property type="term" value="F:ATP binding"/>
    <property type="evidence" value="ECO:0007669"/>
    <property type="project" value="InterPro"/>
</dbReference>
<gene>
    <name evidence="2" type="ORF">B7463_g576</name>
</gene>
<evidence type="ECO:0000259" key="1">
    <source>
        <dbReference type="PROSITE" id="PS50011"/>
    </source>
</evidence>
<proteinExistence type="predicted"/>
<dbReference type="InterPro" id="IPR000719">
    <property type="entry name" value="Prot_kinase_dom"/>
</dbReference>
<dbReference type="AlphaFoldDB" id="A0A3E2HQT8"/>
<feature type="domain" description="Protein kinase" evidence="1">
    <location>
        <begin position="1"/>
        <end position="172"/>
    </location>
</feature>